<feature type="transmembrane region" description="Helical" evidence="2">
    <location>
        <begin position="141"/>
        <end position="166"/>
    </location>
</feature>
<dbReference type="EMBL" id="JADIKD010000012">
    <property type="protein sequence ID" value="MFK2919469.1"/>
    <property type="molecule type" value="Genomic_DNA"/>
</dbReference>
<feature type="transmembrane region" description="Helical" evidence="2">
    <location>
        <begin position="379"/>
        <end position="400"/>
    </location>
</feature>
<feature type="transmembrane region" description="Helical" evidence="2">
    <location>
        <begin position="435"/>
        <end position="456"/>
    </location>
</feature>
<evidence type="ECO:0000313" key="5">
    <source>
        <dbReference type="EMBL" id="MFK2919469.1"/>
    </source>
</evidence>
<dbReference type="RefSeq" id="WP_379984492.1">
    <property type="nucleotide sequence ID" value="NZ_JADIKD010000012.1"/>
</dbReference>
<keyword evidence="2" id="KW-1133">Transmembrane helix</keyword>
<evidence type="ECO:0000259" key="3">
    <source>
        <dbReference type="Pfam" id="PF02308"/>
    </source>
</evidence>
<evidence type="ECO:0000256" key="2">
    <source>
        <dbReference type="SAM" id="Phobius"/>
    </source>
</evidence>
<reference evidence="5 6" key="1">
    <citation type="submission" date="2020-10" db="EMBL/GenBank/DDBJ databases">
        <title>Phylogeny of dyella-like bacteria.</title>
        <authorList>
            <person name="Fu J."/>
        </authorList>
    </citation>
    <scope>NUCLEOTIDE SEQUENCE [LARGE SCALE GENOMIC DNA]</scope>
    <source>
        <strain evidence="5 6">BB4</strain>
    </source>
</reference>
<accession>A0ABW8K9B2</accession>
<keyword evidence="6" id="KW-1185">Reference proteome</keyword>
<proteinExistence type="predicted"/>
<evidence type="ECO:0000256" key="1">
    <source>
        <dbReference type="SAM" id="MobiDB-lite"/>
    </source>
</evidence>
<dbReference type="InterPro" id="IPR025105">
    <property type="entry name" value="DUF4010"/>
</dbReference>
<feature type="transmembrane region" description="Helical" evidence="2">
    <location>
        <begin position="276"/>
        <end position="296"/>
    </location>
</feature>
<gene>
    <name evidence="5" type="ORF">ISS97_19560</name>
</gene>
<keyword evidence="2" id="KW-0472">Membrane</keyword>
<feature type="region of interest" description="Disordered" evidence="1">
    <location>
        <begin position="1"/>
        <end position="24"/>
    </location>
</feature>
<protein>
    <submittedName>
        <fullName evidence="5">MgtC/SapB family protein</fullName>
    </submittedName>
</protein>
<feature type="domain" description="DUF4010" evidence="4">
    <location>
        <begin position="222"/>
        <end position="430"/>
    </location>
</feature>
<dbReference type="PANTHER" id="PTHR39084">
    <property type="entry name" value="MEMBRANE PROTEIN-RELATED"/>
    <property type="match status" value="1"/>
</dbReference>
<feature type="transmembrane region" description="Helical" evidence="2">
    <location>
        <begin position="49"/>
        <end position="68"/>
    </location>
</feature>
<feature type="domain" description="MgtC/SapB/SrpB/YhiD N-terminal" evidence="3">
    <location>
        <begin position="56"/>
        <end position="172"/>
    </location>
</feature>
<feature type="transmembrane region" description="Helical" evidence="2">
    <location>
        <begin position="303"/>
        <end position="327"/>
    </location>
</feature>
<evidence type="ECO:0000259" key="4">
    <source>
        <dbReference type="Pfam" id="PF13194"/>
    </source>
</evidence>
<feature type="transmembrane region" description="Helical" evidence="2">
    <location>
        <begin position="242"/>
        <end position="264"/>
    </location>
</feature>
<feature type="transmembrane region" description="Helical" evidence="2">
    <location>
        <begin position="406"/>
        <end position="423"/>
    </location>
</feature>
<dbReference type="PANTHER" id="PTHR39084:SF1">
    <property type="entry name" value="DUF4010 DOMAIN-CONTAINING PROTEIN"/>
    <property type="match status" value="1"/>
</dbReference>
<keyword evidence="2" id="KW-0812">Transmembrane</keyword>
<comment type="caution">
    <text evidence="5">The sequence shown here is derived from an EMBL/GenBank/DDBJ whole genome shotgun (WGS) entry which is preliminary data.</text>
</comment>
<feature type="transmembrane region" description="Helical" evidence="2">
    <location>
        <begin position="217"/>
        <end position="235"/>
    </location>
</feature>
<dbReference type="Proteomes" id="UP001620408">
    <property type="component" value="Unassembled WGS sequence"/>
</dbReference>
<evidence type="ECO:0000313" key="6">
    <source>
        <dbReference type="Proteomes" id="UP001620408"/>
    </source>
</evidence>
<dbReference type="InterPro" id="IPR049177">
    <property type="entry name" value="MgtC_SapB_SrpB_YhiD_N"/>
</dbReference>
<feature type="transmembrane region" description="Helical" evidence="2">
    <location>
        <begin position="88"/>
        <end position="121"/>
    </location>
</feature>
<feature type="transmembrane region" description="Helical" evidence="2">
    <location>
        <begin position="187"/>
        <end position="205"/>
    </location>
</feature>
<feature type="transmembrane region" description="Helical" evidence="2">
    <location>
        <begin position="347"/>
        <end position="367"/>
    </location>
</feature>
<sequence length="458" mass="47241">MIAVSPARYPPSTNPSHSENSGGGRAHAIAAGPLFKGRPMSPGSDMSEIAVSALSLGVALGVGLLIGLERERNKRTGPMRGQAGVRTFALLGLAGAISALIGAKGIYAASFFIALAMVVSYRRTRERDPGLTTEMAMLVTFLLGILAMSMPELAGGLGVIVVVLLASRRRLHLFARQWLTEQELHDLLILAIAAFVILPLLPDRTIDPWAAINPHRLWFLVVAVMSISSLGYLTLRSFGSRLGLTIAGLAGGFVSSTLTVAAMADRAREAPRLTAAAASAAVMSNVGTIVQLAVVVGSLSRALLAHIAVPLIVAGAIAVVASALSSWRTFSSSIPVDALAGNRPFKPAAVLRFVAVLAGIMLLSAIIRSALGNASLPWVMMLSGLADVHAAAASAAQATATAQVDVVQAGLGVLIALTANSLLKCAMALAKGGRAYALRVIPRVIAMVSGFAIALFTA</sequence>
<organism evidence="5 6">
    <name type="scientific">Dyella koreensis</name>
    <dbReference type="NCBI Taxonomy" id="311235"/>
    <lineage>
        <taxon>Bacteria</taxon>
        <taxon>Pseudomonadati</taxon>
        <taxon>Pseudomonadota</taxon>
        <taxon>Gammaproteobacteria</taxon>
        <taxon>Lysobacterales</taxon>
        <taxon>Rhodanobacteraceae</taxon>
        <taxon>Dyella</taxon>
    </lineage>
</organism>
<name>A0ABW8K9B2_9GAMM</name>
<dbReference type="Pfam" id="PF13194">
    <property type="entry name" value="DUF4010"/>
    <property type="match status" value="1"/>
</dbReference>
<dbReference type="Pfam" id="PF02308">
    <property type="entry name" value="MgtC"/>
    <property type="match status" value="1"/>
</dbReference>